<gene>
    <name evidence="2" type="ORF">KL86DYS2_12123</name>
</gene>
<proteinExistence type="predicted"/>
<reference evidence="2" key="1">
    <citation type="submission" date="2016-04" db="EMBL/GenBank/DDBJ databases">
        <authorList>
            <person name="Evans L.H."/>
            <person name="Alamgir A."/>
            <person name="Owens N."/>
            <person name="Weber N.D."/>
            <person name="Virtaneva K."/>
            <person name="Barbian K."/>
            <person name="Babar A."/>
            <person name="Rosenke K."/>
        </authorList>
    </citation>
    <scope>NUCLEOTIDE SEQUENCE</scope>
    <source>
        <strain evidence="2">86-2</strain>
    </source>
</reference>
<dbReference type="InterPro" id="IPR036777">
    <property type="entry name" value="Channel_Tsx-like_sf"/>
</dbReference>
<dbReference type="RefSeq" id="WP_006841862.1">
    <property type="nucleotide sequence ID" value="NZ_LT599021.1"/>
</dbReference>
<protein>
    <recommendedName>
        <fullName evidence="3">DUF5020 domain-containing protein</fullName>
    </recommendedName>
</protein>
<accession>A0A212JQR9</accession>
<feature type="signal peptide" evidence="1">
    <location>
        <begin position="1"/>
        <end position="20"/>
    </location>
</feature>
<sequence length="242" mass="27217">MAKKVLFTLIVLMASFYASAQNLQLHFDPRHALHGDKISGKNYFTATFEMFKPDKWGSTFMFVDLDFNQSRGNIGTMYLEIARDLKLGKSPIMAHLEFNGGVGKAENFGFSIANAYLAGASYATNIKGVNLGTYLVYKYNAFERVSNDVQWTVTWGANLFDNKFTVCGFLDVWTQDKNPVHGVDRGGKKIILLTEPQFWYNVNSNLSLGTEIEISNNFINSANGSRLNEPYINPTIAAKWNF</sequence>
<dbReference type="SUPFAM" id="SSF111364">
    <property type="entry name" value="Tsx-like channel"/>
    <property type="match status" value="1"/>
</dbReference>
<dbReference type="AlphaFoldDB" id="A0A212JQR9"/>
<dbReference type="EMBL" id="FLUL01000001">
    <property type="protein sequence ID" value="SBW01814.1"/>
    <property type="molecule type" value="Genomic_DNA"/>
</dbReference>
<dbReference type="Gene3D" id="2.40.230.20">
    <property type="entry name" value="Nucleoside-specific channel-forming protein, Tsx-like"/>
    <property type="match status" value="1"/>
</dbReference>
<evidence type="ECO:0008006" key="3">
    <source>
        <dbReference type="Google" id="ProtNLM"/>
    </source>
</evidence>
<name>A0A212JQR9_9BACT</name>
<organism evidence="2">
    <name type="scientific">uncultured Dysgonomonas sp</name>
    <dbReference type="NCBI Taxonomy" id="206096"/>
    <lineage>
        <taxon>Bacteria</taxon>
        <taxon>Pseudomonadati</taxon>
        <taxon>Bacteroidota</taxon>
        <taxon>Bacteroidia</taxon>
        <taxon>Bacteroidales</taxon>
        <taxon>Dysgonomonadaceae</taxon>
        <taxon>Dysgonomonas</taxon>
        <taxon>environmental samples</taxon>
    </lineage>
</organism>
<keyword evidence="1" id="KW-0732">Signal</keyword>
<feature type="chain" id="PRO_5011117029" description="DUF5020 domain-containing protein" evidence="1">
    <location>
        <begin position="21"/>
        <end position="242"/>
    </location>
</feature>
<dbReference type="GO" id="GO:0009279">
    <property type="term" value="C:cell outer membrane"/>
    <property type="evidence" value="ECO:0007669"/>
    <property type="project" value="InterPro"/>
</dbReference>
<evidence type="ECO:0000256" key="1">
    <source>
        <dbReference type="SAM" id="SignalP"/>
    </source>
</evidence>
<dbReference type="Pfam" id="PF16412">
    <property type="entry name" value="DUF5020"/>
    <property type="match status" value="1"/>
</dbReference>
<evidence type="ECO:0000313" key="2">
    <source>
        <dbReference type="EMBL" id="SBW01814.1"/>
    </source>
</evidence>
<dbReference type="GeneID" id="78081175"/>